<dbReference type="EMBL" id="FOAP01000002">
    <property type="protein sequence ID" value="SEK82929.1"/>
    <property type="molecule type" value="Genomic_DNA"/>
</dbReference>
<evidence type="ECO:0000256" key="1">
    <source>
        <dbReference type="ARBA" id="ARBA00004651"/>
    </source>
</evidence>
<feature type="transmembrane region" description="Helical" evidence="7">
    <location>
        <begin position="389"/>
        <end position="410"/>
    </location>
</feature>
<dbReference type="InterPro" id="IPR011701">
    <property type="entry name" value="MFS"/>
</dbReference>
<keyword evidence="3" id="KW-1003">Cell membrane</keyword>
<gene>
    <name evidence="8" type="ORF">SAMN05444354_102463</name>
</gene>
<feature type="transmembrane region" description="Helical" evidence="7">
    <location>
        <begin position="36"/>
        <end position="61"/>
    </location>
</feature>
<keyword evidence="5 7" id="KW-1133">Transmembrane helix</keyword>
<evidence type="ECO:0000256" key="7">
    <source>
        <dbReference type="SAM" id="Phobius"/>
    </source>
</evidence>
<dbReference type="PANTHER" id="PTHR43266:SF2">
    <property type="entry name" value="MAJOR FACILITATOR SUPERFAMILY (MFS) PROFILE DOMAIN-CONTAINING PROTEIN"/>
    <property type="match status" value="1"/>
</dbReference>
<reference evidence="9" key="1">
    <citation type="submission" date="2016-10" db="EMBL/GenBank/DDBJ databases">
        <authorList>
            <person name="Varghese N."/>
            <person name="Submissions S."/>
        </authorList>
    </citation>
    <scope>NUCLEOTIDE SEQUENCE [LARGE SCALE GENOMIC DNA]</scope>
    <source>
        <strain evidence="9">DSM 17044</strain>
    </source>
</reference>
<feature type="transmembrane region" description="Helical" evidence="7">
    <location>
        <begin position="214"/>
        <end position="235"/>
    </location>
</feature>
<keyword evidence="6 7" id="KW-0472">Membrane</keyword>
<dbReference type="Pfam" id="PF07690">
    <property type="entry name" value="MFS_1"/>
    <property type="match status" value="1"/>
</dbReference>
<dbReference type="SUPFAM" id="SSF103473">
    <property type="entry name" value="MFS general substrate transporter"/>
    <property type="match status" value="1"/>
</dbReference>
<dbReference type="GO" id="GO:0022857">
    <property type="term" value="F:transmembrane transporter activity"/>
    <property type="evidence" value="ECO:0007669"/>
    <property type="project" value="InterPro"/>
</dbReference>
<dbReference type="InterPro" id="IPR036259">
    <property type="entry name" value="MFS_trans_sf"/>
</dbReference>
<feature type="transmembrane region" description="Helical" evidence="7">
    <location>
        <begin position="302"/>
        <end position="324"/>
    </location>
</feature>
<accession>A0A1H7K7Y3</accession>
<evidence type="ECO:0000256" key="4">
    <source>
        <dbReference type="ARBA" id="ARBA00022692"/>
    </source>
</evidence>
<evidence type="ECO:0000313" key="8">
    <source>
        <dbReference type="EMBL" id="SEK82929.1"/>
    </source>
</evidence>
<keyword evidence="4 7" id="KW-0812">Transmembrane</keyword>
<evidence type="ECO:0000313" key="9">
    <source>
        <dbReference type="Proteomes" id="UP000182719"/>
    </source>
</evidence>
<proteinExistence type="predicted"/>
<dbReference type="Proteomes" id="UP000182719">
    <property type="component" value="Unassembled WGS sequence"/>
</dbReference>
<protein>
    <submittedName>
        <fullName evidence="8">Major Facilitator Superfamily protein</fullName>
    </submittedName>
</protein>
<name>A0A1H7K7Y3_STIAU</name>
<keyword evidence="9" id="KW-1185">Reference proteome</keyword>
<sequence length="439" mass="46002">MNAFLTVWLGQLVSKFGSQLAGFALSIWVFESTGSTSAFALVSLAAVLPAFLAAPVAGLVADRFSHRWVMFWSDVVGLLCALGAMWLFFMQRAELWAIVVLVVLNCAADTFRTPAWMAATTLMVPKEHIGRASGMVQASQALTQLVAPLAAGLLMSVMSMHGVLLIDLASFSIALVTLLLVRFAKHVPQKRAEGSSWQDEILEGWSFIRLRAGLMGLMIFSFLLNLTAGMAQVALSPLVLSMSTAAVLGSVRSIGGVGMVVGSILMGAWGGPSRKVYGVFAFTALFGVSLAGFGVIPVGMLTSIACFGTFLCVPVILGCKQVILQRKVVPELQGRVFALDGMVGRAASVISFAIAGPLVDKVLEPLMSPAGALAGSLGQVFGVGPGRGIALMFVGLGGLIVVLAAVGWLMPSLRRVEEELPDVIPDSPAALEAVPHAST</sequence>
<dbReference type="Gene3D" id="1.20.1250.20">
    <property type="entry name" value="MFS general substrate transporter like domains"/>
    <property type="match status" value="1"/>
</dbReference>
<dbReference type="OrthoDB" id="9809918at2"/>
<feature type="transmembrane region" description="Helical" evidence="7">
    <location>
        <begin position="68"/>
        <end position="89"/>
    </location>
</feature>
<organism evidence="8 9">
    <name type="scientific">Stigmatella aurantiaca</name>
    <dbReference type="NCBI Taxonomy" id="41"/>
    <lineage>
        <taxon>Bacteria</taxon>
        <taxon>Pseudomonadati</taxon>
        <taxon>Myxococcota</taxon>
        <taxon>Myxococcia</taxon>
        <taxon>Myxococcales</taxon>
        <taxon>Cystobacterineae</taxon>
        <taxon>Archangiaceae</taxon>
        <taxon>Stigmatella</taxon>
    </lineage>
</organism>
<feature type="transmembrane region" description="Helical" evidence="7">
    <location>
        <begin position="247"/>
        <end position="269"/>
    </location>
</feature>
<evidence type="ECO:0000256" key="3">
    <source>
        <dbReference type="ARBA" id="ARBA00022475"/>
    </source>
</evidence>
<evidence type="ECO:0000256" key="6">
    <source>
        <dbReference type="ARBA" id="ARBA00023136"/>
    </source>
</evidence>
<dbReference type="PANTHER" id="PTHR43266">
    <property type="entry name" value="MACROLIDE-EFFLUX PROTEIN"/>
    <property type="match status" value="1"/>
</dbReference>
<comment type="subcellular location">
    <subcellularLocation>
        <location evidence="1">Cell membrane</location>
        <topology evidence="1">Multi-pass membrane protein</topology>
    </subcellularLocation>
</comment>
<dbReference type="RefSeq" id="WP_075005569.1">
    <property type="nucleotide sequence ID" value="NZ_FOAP01000002.1"/>
</dbReference>
<evidence type="ECO:0000256" key="5">
    <source>
        <dbReference type="ARBA" id="ARBA00022989"/>
    </source>
</evidence>
<dbReference type="AlphaFoldDB" id="A0A1H7K7Y3"/>
<evidence type="ECO:0000256" key="2">
    <source>
        <dbReference type="ARBA" id="ARBA00022448"/>
    </source>
</evidence>
<dbReference type="CDD" id="cd06173">
    <property type="entry name" value="MFS_MefA_like"/>
    <property type="match status" value="1"/>
</dbReference>
<feature type="transmembrane region" description="Helical" evidence="7">
    <location>
        <begin position="160"/>
        <end position="181"/>
    </location>
</feature>
<feature type="transmembrane region" description="Helical" evidence="7">
    <location>
        <begin position="276"/>
        <end position="296"/>
    </location>
</feature>
<dbReference type="GO" id="GO:0005886">
    <property type="term" value="C:plasma membrane"/>
    <property type="evidence" value="ECO:0007669"/>
    <property type="project" value="UniProtKB-SubCell"/>
</dbReference>
<keyword evidence="2" id="KW-0813">Transport</keyword>
<feature type="transmembrane region" description="Helical" evidence="7">
    <location>
        <begin position="336"/>
        <end position="359"/>
    </location>
</feature>